<evidence type="ECO:0000313" key="4">
    <source>
        <dbReference type="EMBL" id="OWK47111.1"/>
    </source>
</evidence>
<dbReference type="SMART" id="SM00411">
    <property type="entry name" value="BHL"/>
    <property type="match status" value="1"/>
</dbReference>
<proteinExistence type="inferred from homology"/>
<dbReference type="SUPFAM" id="SSF47729">
    <property type="entry name" value="IHF-like DNA-binding proteins"/>
    <property type="match status" value="1"/>
</dbReference>
<evidence type="ECO:0000256" key="1">
    <source>
        <dbReference type="ARBA" id="ARBA00010529"/>
    </source>
</evidence>
<comment type="caution">
    <text evidence="4">The sequence shown here is derived from an EMBL/GenBank/DDBJ whole genome shotgun (WGS) entry which is preliminary data.</text>
</comment>
<name>A0A225E0I8_9BACT</name>
<dbReference type="CDD" id="cd13834">
    <property type="entry name" value="HU_like"/>
    <property type="match status" value="1"/>
</dbReference>
<reference evidence="5" key="1">
    <citation type="submission" date="2017-06" db="EMBL/GenBank/DDBJ databases">
        <title>Genome analysis of Fimbriiglobus ruber SP5, the first member of the order Planctomycetales with confirmed chitinolytic capability.</title>
        <authorList>
            <person name="Ravin N.V."/>
            <person name="Rakitin A.L."/>
            <person name="Ivanova A.A."/>
            <person name="Beletsky A.V."/>
            <person name="Kulichevskaya I.S."/>
            <person name="Mardanov A.V."/>
            <person name="Dedysh S.N."/>
        </authorList>
    </citation>
    <scope>NUCLEOTIDE SEQUENCE [LARGE SCALE GENOMIC DNA]</scope>
    <source>
        <strain evidence="5">SP5</strain>
    </source>
</reference>
<dbReference type="InterPro" id="IPR000119">
    <property type="entry name" value="Hist_DNA-bd"/>
</dbReference>
<gene>
    <name evidence="4" type="ORF">FRUB_00810</name>
</gene>
<keyword evidence="2" id="KW-0238">DNA-binding</keyword>
<dbReference type="OrthoDB" id="331625at2"/>
<dbReference type="GO" id="GO:0030527">
    <property type="term" value="F:structural constituent of chromatin"/>
    <property type="evidence" value="ECO:0007669"/>
    <property type="project" value="InterPro"/>
</dbReference>
<evidence type="ECO:0000256" key="2">
    <source>
        <dbReference type="ARBA" id="ARBA00023125"/>
    </source>
</evidence>
<dbReference type="GO" id="GO:0003677">
    <property type="term" value="F:DNA binding"/>
    <property type="evidence" value="ECO:0007669"/>
    <property type="project" value="UniProtKB-KW"/>
</dbReference>
<dbReference type="Pfam" id="PF00216">
    <property type="entry name" value="Bac_DNA_binding"/>
    <property type="match status" value="1"/>
</dbReference>
<protein>
    <submittedName>
        <fullName evidence="4">Histone-like protein</fullName>
    </submittedName>
</protein>
<accession>A0A225E0I8</accession>
<evidence type="ECO:0000256" key="3">
    <source>
        <dbReference type="RuleBase" id="RU003939"/>
    </source>
</evidence>
<sequence>MAKATPGKAKAKKKAMTKSALYAHLAEGTGLKKTDVVTLFDKFLEVIHQELGPKGSGQFTLPGIARFKLRKVKAVKGGQKKINPLNGQEYTTKDRPAHNKVRVLPVKTLSEALK</sequence>
<dbReference type="Gene3D" id="4.10.520.10">
    <property type="entry name" value="IHF-like DNA-binding proteins"/>
    <property type="match status" value="1"/>
</dbReference>
<evidence type="ECO:0000313" key="5">
    <source>
        <dbReference type="Proteomes" id="UP000214646"/>
    </source>
</evidence>
<dbReference type="Proteomes" id="UP000214646">
    <property type="component" value="Unassembled WGS sequence"/>
</dbReference>
<comment type="similarity">
    <text evidence="1 3">Belongs to the bacterial histone-like protein family.</text>
</comment>
<dbReference type="RefSeq" id="WP_088252253.1">
    <property type="nucleotide sequence ID" value="NZ_NIDE01000001.1"/>
</dbReference>
<dbReference type="EMBL" id="NIDE01000001">
    <property type="protein sequence ID" value="OWK47111.1"/>
    <property type="molecule type" value="Genomic_DNA"/>
</dbReference>
<keyword evidence="5" id="KW-1185">Reference proteome</keyword>
<dbReference type="InterPro" id="IPR010992">
    <property type="entry name" value="IHF-like_DNA-bd_dom_sf"/>
</dbReference>
<organism evidence="4 5">
    <name type="scientific">Fimbriiglobus ruber</name>
    <dbReference type="NCBI Taxonomy" id="1908690"/>
    <lineage>
        <taxon>Bacteria</taxon>
        <taxon>Pseudomonadati</taxon>
        <taxon>Planctomycetota</taxon>
        <taxon>Planctomycetia</taxon>
        <taxon>Gemmatales</taxon>
        <taxon>Gemmataceae</taxon>
        <taxon>Fimbriiglobus</taxon>
    </lineage>
</organism>
<dbReference type="AlphaFoldDB" id="A0A225E0I8"/>